<evidence type="ECO:0008006" key="4">
    <source>
        <dbReference type="Google" id="ProtNLM"/>
    </source>
</evidence>
<reference evidence="2 3" key="1">
    <citation type="submission" date="2018-08" db="EMBL/GenBank/DDBJ databases">
        <title>Diversity &amp; Physiological Properties of Lignin-Decomposing Actinobacteria from Soil.</title>
        <authorList>
            <person name="Roh S.G."/>
            <person name="Kim S.B."/>
        </authorList>
    </citation>
    <scope>NUCLEOTIDE SEQUENCE [LARGE SCALE GENOMIC DNA]</scope>
    <source>
        <strain evidence="2 3">MMS17-GH009</strain>
    </source>
</reference>
<evidence type="ECO:0000256" key="1">
    <source>
        <dbReference type="SAM" id="SignalP"/>
    </source>
</evidence>
<keyword evidence="1" id="KW-0732">Signal</keyword>
<name>A0A372ZNF1_9ACTN</name>
<keyword evidence="3" id="KW-1185">Reference proteome</keyword>
<dbReference type="EMBL" id="QVIG01000001">
    <property type="protein sequence ID" value="RGD57386.1"/>
    <property type="molecule type" value="Genomic_DNA"/>
</dbReference>
<feature type="signal peptide" evidence="1">
    <location>
        <begin position="1"/>
        <end position="25"/>
    </location>
</feature>
<dbReference type="AlphaFoldDB" id="A0A372ZNF1"/>
<accession>A0A372ZNF1</accession>
<gene>
    <name evidence="2" type="ORF">DR950_05895</name>
</gene>
<feature type="chain" id="PRO_5016811265" description="Secreted protein" evidence="1">
    <location>
        <begin position="26"/>
        <end position="144"/>
    </location>
</feature>
<dbReference type="Proteomes" id="UP000263377">
    <property type="component" value="Unassembled WGS sequence"/>
</dbReference>
<dbReference type="RefSeq" id="WP_117486174.1">
    <property type="nucleotide sequence ID" value="NZ_QVIG01000001.1"/>
</dbReference>
<comment type="caution">
    <text evidence="2">The sequence shown here is derived from an EMBL/GenBank/DDBJ whole genome shotgun (WGS) entry which is preliminary data.</text>
</comment>
<evidence type="ECO:0000313" key="2">
    <source>
        <dbReference type="EMBL" id="RGD57386.1"/>
    </source>
</evidence>
<sequence length="144" mass="13827">MKTTVIAVATAATLTTLATVQGAAAAPAGPVGAVVTCGTPGAPGPLLTRACVEVTGNQVRFYGVATAGDPSWQPQSVGFAVSGTVVGGAPLAPVNPTVLVQAGSNQVGSVFSSAPCGATVSNTFSVNQPGWPASTATVSTVVAC</sequence>
<proteinExistence type="predicted"/>
<protein>
    <recommendedName>
        <fullName evidence="4">Secreted protein</fullName>
    </recommendedName>
</protein>
<organism evidence="2 3">
    <name type="scientific">Kitasatospora xanthocidica</name>
    <dbReference type="NCBI Taxonomy" id="83382"/>
    <lineage>
        <taxon>Bacteria</taxon>
        <taxon>Bacillati</taxon>
        <taxon>Actinomycetota</taxon>
        <taxon>Actinomycetes</taxon>
        <taxon>Kitasatosporales</taxon>
        <taxon>Streptomycetaceae</taxon>
        <taxon>Kitasatospora</taxon>
    </lineage>
</organism>
<evidence type="ECO:0000313" key="3">
    <source>
        <dbReference type="Proteomes" id="UP000263377"/>
    </source>
</evidence>